<dbReference type="Proteomes" id="UP001642483">
    <property type="component" value="Unassembled WGS sequence"/>
</dbReference>
<feature type="compositionally biased region" description="Basic and acidic residues" evidence="1">
    <location>
        <begin position="130"/>
        <end position="144"/>
    </location>
</feature>
<evidence type="ECO:0000313" key="3">
    <source>
        <dbReference type="EMBL" id="CAK8671474.1"/>
    </source>
</evidence>
<feature type="transmembrane region" description="Helical" evidence="2">
    <location>
        <begin position="199"/>
        <end position="222"/>
    </location>
</feature>
<feature type="region of interest" description="Disordered" evidence="1">
    <location>
        <begin position="109"/>
        <end position="144"/>
    </location>
</feature>
<feature type="region of interest" description="Disordered" evidence="1">
    <location>
        <begin position="1"/>
        <end position="35"/>
    </location>
</feature>
<feature type="region of interest" description="Disordered" evidence="1">
    <location>
        <begin position="238"/>
        <end position="258"/>
    </location>
</feature>
<accession>A0ABP0EVP3</accession>
<evidence type="ECO:0000256" key="1">
    <source>
        <dbReference type="SAM" id="MobiDB-lite"/>
    </source>
</evidence>
<gene>
    <name evidence="3" type="ORF">CVLEPA_LOCUS534</name>
</gene>
<reference evidence="3 4" key="1">
    <citation type="submission" date="2024-02" db="EMBL/GenBank/DDBJ databases">
        <authorList>
            <person name="Daric V."/>
            <person name="Darras S."/>
        </authorList>
    </citation>
    <scope>NUCLEOTIDE SEQUENCE [LARGE SCALE GENOMIC DNA]</scope>
</reference>
<organism evidence="3 4">
    <name type="scientific">Clavelina lepadiformis</name>
    <name type="common">Light-bulb sea squirt</name>
    <name type="synonym">Ascidia lepadiformis</name>
    <dbReference type="NCBI Taxonomy" id="159417"/>
    <lineage>
        <taxon>Eukaryota</taxon>
        <taxon>Metazoa</taxon>
        <taxon>Chordata</taxon>
        <taxon>Tunicata</taxon>
        <taxon>Ascidiacea</taxon>
        <taxon>Aplousobranchia</taxon>
        <taxon>Clavelinidae</taxon>
        <taxon>Clavelina</taxon>
    </lineage>
</organism>
<proteinExistence type="predicted"/>
<keyword evidence="4" id="KW-1185">Reference proteome</keyword>
<name>A0ABP0EVP3_CLALP</name>
<evidence type="ECO:0000313" key="4">
    <source>
        <dbReference type="Proteomes" id="UP001642483"/>
    </source>
</evidence>
<comment type="caution">
    <text evidence="3">The sequence shown here is derived from an EMBL/GenBank/DDBJ whole genome shotgun (WGS) entry which is preliminary data.</text>
</comment>
<keyword evidence="2" id="KW-0472">Membrane</keyword>
<keyword evidence="2" id="KW-1133">Transmembrane helix</keyword>
<protein>
    <submittedName>
        <fullName evidence="3">Uncharacterized protein</fullName>
    </submittedName>
</protein>
<evidence type="ECO:0000256" key="2">
    <source>
        <dbReference type="SAM" id="Phobius"/>
    </source>
</evidence>
<keyword evidence="2" id="KW-0812">Transmembrane</keyword>
<sequence length="258" mass="29913">MTPSRFSFKRRRRQENEKGDEENLDRQQKRRKKKLKLKTLMWLTKKNWETQKPDKNQQQTLRRAFSVPCVHEKTPYITELFAHPSKSVERLRFPAVTVVNNNDAIYMDTYEPPTKDDLNNSVEQDEINEEEKKERNTEESSQKSVEIFKEDSDVVIAPAFIGNGKDLTDHQTKIDIEEESSYSEETLPKMRSRKSLHKLKSFGFISAVIIGLLLITILVLLADKITVLLSCPRLQRTSNTSSTTLPNVNAEQDLFSNP</sequence>
<dbReference type="EMBL" id="CAWYQH010000001">
    <property type="protein sequence ID" value="CAK8671474.1"/>
    <property type="molecule type" value="Genomic_DNA"/>
</dbReference>